<dbReference type="PIRSF" id="PIRSF017804">
    <property type="entry name" value="Secretion_EccD1"/>
    <property type="match status" value="1"/>
</dbReference>
<feature type="transmembrane region" description="Helical" evidence="7">
    <location>
        <begin position="431"/>
        <end position="451"/>
    </location>
</feature>
<dbReference type="NCBIfam" id="TIGR03920">
    <property type="entry name" value="T7SS_EccD"/>
    <property type="match status" value="1"/>
</dbReference>
<dbReference type="InterPro" id="IPR044049">
    <property type="entry name" value="EccD_transm"/>
</dbReference>
<dbReference type="EMBL" id="BAABAL010000006">
    <property type="protein sequence ID" value="GAA4000517.1"/>
    <property type="molecule type" value="Genomic_DNA"/>
</dbReference>
<gene>
    <name evidence="9" type="primary">eccD_1</name>
    <name evidence="9" type="ORF">GCM10022247_21210</name>
</gene>
<evidence type="ECO:0000256" key="1">
    <source>
        <dbReference type="ARBA" id="ARBA00004651"/>
    </source>
</evidence>
<evidence type="ECO:0000256" key="5">
    <source>
        <dbReference type="ARBA" id="ARBA00022989"/>
    </source>
</evidence>
<evidence type="ECO:0000256" key="4">
    <source>
        <dbReference type="ARBA" id="ARBA00022692"/>
    </source>
</evidence>
<feature type="transmembrane region" description="Helical" evidence="7">
    <location>
        <begin position="205"/>
        <end position="226"/>
    </location>
</feature>
<organism evidence="9 10">
    <name type="scientific">Allokutzneria multivorans</name>
    <dbReference type="NCBI Taxonomy" id="1142134"/>
    <lineage>
        <taxon>Bacteria</taxon>
        <taxon>Bacillati</taxon>
        <taxon>Actinomycetota</taxon>
        <taxon>Actinomycetes</taxon>
        <taxon>Pseudonocardiales</taxon>
        <taxon>Pseudonocardiaceae</taxon>
        <taxon>Allokutzneria</taxon>
    </lineage>
</organism>
<feature type="transmembrane region" description="Helical" evidence="7">
    <location>
        <begin position="149"/>
        <end position="168"/>
    </location>
</feature>
<evidence type="ECO:0000256" key="6">
    <source>
        <dbReference type="ARBA" id="ARBA00023136"/>
    </source>
</evidence>
<dbReference type="Pfam" id="PF19053">
    <property type="entry name" value="EccD"/>
    <property type="match status" value="1"/>
</dbReference>
<dbReference type="Gene3D" id="3.10.20.90">
    <property type="entry name" value="Phosphatidylinositol 3-kinase Catalytic Subunit, Chain A, domain 1"/>
    <property type="match status" value="1"/>
</dbReference>
<name>A0ABP7RQ13_9PSEU</name>
<feature type="transmembrane region" description="Helical" evidence="7">
    <location>
        <begin position="233"/>
        <end position="253"/>
    </location>
</feature>
<feature type="domain" description="EccD-like transmembrane" evidence="8">
    <location>
        <begin position="121"/>
        <end position="460"/>
    </location>
</feature>
<keyword evidence="6 7" id="KW-0472">Membrane</keyword>
<evidence type="ECO:0000256" key="7">
    <source>
        <dbReference type="SAM" id="Phobius"/>
    </source>
</evidence>
<feature type="transmembrane region" description="Helical" evidence="7">
    <location>
        <begin position="124"/>
        <end position="143"/>
    </location>
</feature>
<feature type="transmembrane region" description="Helical" evidence="7">
    <location>
        <begin position="397"/>
        <end position="419"/>
    </location>
</feature>
<comment type="caution">
    <text evidence="9">The sequence shown here is derived from an EMBL/GenBank/DDBJ whole genome shotgun (WGS) entry which is preliminary data.</text>
</comment>
<reference evidence="10" key="1">
    <citation type="journal article" date="2019" name="Int. J. Syst. Evol. Microbiol.">
        <title>The Global Catalogue of Microorganisms (GCM) 10K type strain sequencing project: providing services to taxonomists for standard genome sequencing and annotation.</title>
        <authorList>
            <consortium name="The Broad Institute Genomics Platform"/>
            <consortium name="The Broad Institute Genome Sequencing Center for Infectious Disease"/>
            <person name="Wu L."/>
            <person name="Ma J."/>
        </authorList>
    </citation>
    <scope>NUCLEOTIDE SEQUENCE [LARGE SCALE GENOMIC DNA]</scope>
    <source>
        <strain evidence="10">JCM 17342</strain>
    </source>
</reference>
<keyword evidence="4 7" id="KW-0812">Transmembrane</keyword>
<evidence type="ECO:0000259" key="8">
    <source>
        <dbReference type="Pfam" id="PF19053"/>
    </source>
</evidence>
<feature type="transmembrane region" description="Helical" evidence="7">
    <location>
        <begin position="259"/>
        <end position="278"/>
    </location>
</feature>
<accession>A0ABP7RQ13</accession>
<feature type="transmembrane region" description="Helical" evidence="7">
    <location>
        <begin position="319"/>
        <end position="338"/>
    </location>
</feature>
<keyword evidence="3" id="KW-1003">Cell membrane</keyword>
<evidence type="ECO:0000313" key="10">
    <source>
        <dbReference type="Proteomes" id="UP001501747"/>
    </source>
</evidence>
<dbReference type="Proteomes" id="UP001501747">
    <property type="component" value="Unassembled WGS sequence"/>
</dbReference>
<proteinExistence type="inferred from homology"/>
<protein>
    <submittedName>
        <fullName evidence="9">Type VII secretion integral membrane protein EccD</fullName>
    </submittedName>
</protein>
<feature type="transmembrane region" description="Helical" evidence="7">
    <location>
        <begin position="180"/>
        <end position="199"/>
    </location>
</feature>
<comment type="similarity">
    <text evidence="2">Belongs to the EccD/Snm4 family.</text>
</comment>
<feature type="transmembrane region" description="Helical" evidence="7">
    <location>
        <begin position="371"/>
        <end position="391"/>
    </location>
</feature>
<dbReference type="InterPro" id="IPR006707">
    <property type="entry name" value="T7SS_EccD"/>
</dbReference>
<sequence length="460" mass="46387">MLVATATTVFSRVTVLAPQTRIDVALPSDVAVADLLPKLLNLAGQATQDGGARHGGWCLAKLGEPPLDLSRTLASLGVVDGDLVQLRRRTENPPPPLYDDVVDAIADAEPGGLRPWTSDTARRLGNTACGLALVTAAVAVHLAGGRFPLAAAITAGVAALVAIAAGSTITRAQRAPDSGVVVAAAGALPMAFVCGLHAVPGALSPASLVLAFAAAGVVSVISLLVLGNGITVFVAGAGIGKTGALASLVAAFLPNAVPGIAAGTASIALAALSVLPRLTIQLAKLPLPHVPGSAAELKEDDEFPDYAVIERRAGLAHQYMTGMLIASGVVAAAGAVLAAGGPSWFGPLFGGVVAAVLLLRARTYANGGQAIALLATGLLTATGLMVGWLLRASPLHQLLWVFGLLVVLAATAITLGVVFPKQRFSPVLRRSVDVAEAVLIASVLPLALAVMDLYSVVRHL</sequence>
<evidence type="ECO:0000256" key="3">
    <source>
        <dbReference type="ARBA" id="ARBA00022475"/>
    </source>
</evidence>
<evidence type="ECO:0000256" key="2">
    <source>
        <dbReference type="ARBA" id="ARBA00006162"/>
    </source>
</evidence>
<dbReference type="Pfam" id="PF08817">
    <property type="entry name" value="YukD"/>
    <property type="match status" value="1"/>
</dbReference>
<evidence type="ECO:0000313" key="9">
    <source>
        <dbReference type="EMBL" id="GAA4000517.1"/>
    </source>
</evidence>
<keyword evidence="10" id="KW-1185">Reference proteome</keyword>
<comment type="subcellular location">
    <subcellularLocation>
        <location evidence="1">Cell membrane</location>
        <topology evidence="1">Multi-pass membrane protein</topology>
    </subcellularLocation>
</comment>
<dbReference type="InterPro" id="IPR024962">
    <property type="entry name" value="YukD-like"/>
</dbReference>
<keyword evidence="5 7" id="KW-1133">Transmembrane helix</keyword>